<keyword evidence="2" id="KW-1185">Reference proteome</keyword>
<gene>
    <name evidence="1" type="ORF">Cva_00835</name>
</gene>
<sequence>MKILLTANEVMQRRPWWTSDALQKCVEAEDRKSPMASFAKRPHFIYDMAKVIEAEKSPTFITYTRGKGREQ</sequence>
<accession>A0A0K8MCJ2</accession>
<dbReference type="Proteomes" id="UP000036771">
    <property type="component" value="Unassembled WGS sequence"/>
</dbReference>
<organism evidence="1 2">
    <name type="scientific">Caedimonas varicaedens</name>
    <dbReference type="NCBI Taxonomy" id="1629334"/>
    <lineage>
        <taxon>Bacteria</taxon>
        <taxon>Pseudomonadati</taxon>
        <taxon>Pseudomonadota</taxon>
        <taxon>Alphaproteobacteria</taxon>
        <taxon>Holosporales</taxon>
        <taxon>Caedimonadaceae</taxon>
        <taxon>Caedimonas</taxon>
    </lineage>
</organism>
<evidence type="ECO:0000313" key="1">
    <source>
        <dbReference type="EMBL" id="GAO98187.1"/>
    </source>
</evidence>
<reference evidence="1 2" key="1">
    <citation type="submission" date="2015-03" db="EMBL/GenBank/DDBJ databases">
        <title>Caedibacter varicaedens, whole genome shotgun sequence.</title>
        <authorList>
            <person name="Suzuki H."/>
            <person name="Dapper A.L."/>
            <person name="Gibson A.K."/>
            <person name="Jackson C."/>
            <person name="Lee H."/>
            <person name="Pejaver V.R."/>
            <person name="Doak T."/>
            <person name="Lynch M."/>
        </authorList>
    </citation>
    <scope>NUCLEOTIDE SEQUENCE [LARGE SCALE GENOMIC DNA]</scope>
</reference>
<proteinExistence type="predicted"/>
<dbReference type="STRING" id="1629334.Cva_00835"/>
<comment type="caution">
    <text evidence="1">The sequence shown here is derived from an EMBL/GenBank/DDBJ whole genome shotgun (WGS) entry which is preliminary data.</text>
</comment>
<dbReference type="EMBL" id="BBVC01000029">
    <property type="protein sequence ID" value="GAO98187.1"/>
    <property type="molecule type" value="Genomic_DNA"/>
</dbReference>
<evidence type="ECO:0000313" key="2">
    <source>
        <dbReference type="Proteomes" id="UP000036771"/>
    </source>
</evidence>
<protein>
    <submittedName>
        <fullName evidence="1">Uncharacterized protein</fullName>
    </submittedName>
</protein>
<dbReference type="AlphaFoldDB" id="A0A0K8MCJ2"/>
<name>A0A0K8MCJ2_9PROT</name>